<evidence type="ECO:0000256" key="3">
    <source>
        <dbReference type="ARBA" id="ARBA00022475"/>
    </source>
</evidence>
<reference evidence="7" key="1">
    <citation type="journal article" date="2010" name="Science">
        <title>Plasticity of animal genome architecture unmasked by rapid evolution of a pelagic tunicate.</title>
        <authorList>
            <person name="Denoeud F."/>
            <person name="Henriet S."/>
            <person name="Mungpakdee S."/>
            <person name="Aury J.M."/>
            <person name="Da Silva C."/>
            <person name="Brinkmann H."/>
            <person name="Mikhaleva J."/>
            <person name="Olsen L.C."/>
            <person name="Jubin C."/>
            <person name="Canestro C."/>
            <person name="Bouquet J.M."/>
            <person name="Danks G."/>
            <person name="Poulain J."/>
            <person name="Campsteijn C."/>
            <person name="Adamski M."/>
            <person name="Cross I."/>
            <person name="Yadetie F."/>
            <person name="Muffato M."/>
            <person name="Louis A."/>
            <person name="Butcher S."/>
            <person name="Tsagkogeorga G."/>
            <person name="Konrad A."/>
            <person name="Singh S."/>
            <person name="Jensen M.F."/>
            <person name="Cong E.H."/>
            <person name="Eikeseth-Otteraa H."/>
            <person name="Noel B."/>
            <person name="Anthouard V."/>
            <person name="Porcel B.M."/>
            <person name="Kachouri-Lafond R."/>
            <person name="Nishino A."/>
            <person name="Ugolini M."/>
            <person name="Chourrout P."/>
            <person name="Nishida H."/>
            <person name="Aasland R."/>
            <person name="Huzurbazar S."/>
            <person name="Westhof E."/>
            <person name="Delsuc F."/>
            <person name="Lehrach H."/>
            <person name="Reinhardt R."/>
            <person name="Weissenbach J."/>
            <person name="Roy S.W."/>
            <person name="Artiguenave F."/>
            <person name="Postlethwait J.H."/>
            <person name="Manak J.R."/>
            <person name="Thompson E.M."/>
            <person name="Jaillon O."/>
            <person name="Du Pasquier L."/>
            <person name="Boudinot P."/>
            <person name="Liberles D.A."/>
            <person name="Volff J.N."/>
            <person name="Philippe H."/>
            <person name="Lenhard B."/>
            <person name="Roest Crollius H."/>
            <person name="Wincker P."/>
            <person name="Chourrout D."/>
        </authorList>
    </citation>
    <scope>NUCLEOTIDE SEQUENCE [LARGE SCALE GENOMIC DNA]</scope>
</reference>
<dbReference type="EMBL" id="FN654374">
    <property type="protein sequence ID" value="CBY32836.1"/>
    <property type="molecule type" value="Genomic_DNA"/>
</dbReference>
<evidence type="ECO:0000256" key="5">
    <source>
        <dbReference type="ARBA" id="ARBA00023136"/>
    </source>
</evidence>
<dbReference type="Proteomes" id="UP000011014">
    <property type="component" value="Unassembled WGS sequence"/>
</dbReference>
<dbReference type="Pfam" id="PF09790">
    <property type="entry name" value="Hyccin"/>
    <property type="match status" value="1"/>
</dbReference>
<proteinExistence type="inferred from homology"/>
<comment type="subcellular location">
    <subcellularLocation>
        <location evidence="1">Cell membrane</location>
    </subcellularLocation>
    <subcellularLocation>
        <location evidence="2">Cytoplasm</location>
        <location evidence="2">Cytosol</location>
    </subcellularLocation>
</comment>
<dbReference type="InterPro" id="IPR018619">
    <property type="entry name" value="Hyccin"/>
</dbReference>
<sequence length="304" mass="34630">MAIRTWLSASKGIAENSNKKKVEYSEETYIEIHNLLLQDSKDEDNSELDAVISQLYKFATSENSNLEQFCFNFIPAFIFKIVTTSDLPSNYEALVLAVVNIKRPNPDDVVFPSFKDDISSIYHMSENNLIPKKSFKICYKQIEFKEKILAKEKDQICSSLVELFRIYLPSLESIARTNFIQLISQILRDNEPILIKYELFLCSSLQVLFQLNESKSIPVSSGSLALKNIKEIQRFASDELLTELLLVSNAMVSFFSASSSSCSGARGTSFLQTPDLRHCRGIKSGNLVKSFYDEERQGKRYLMI</sequence>
<dbReference type="GO" id="GO:0005829">
    <property type="term" value="C:cytosol"/>
    <property type="evidence" value="ECO:0007669"/>
    <property type="project" value="UniProtKB-SubCell"/>
</dbReference>
<dbReference type="GO" id="GO:0005886">
    <property type="term" value="C:plasma membrane"/>
    <property type="evidence" value="ECO:0007669"/>
    <property type="project" value="UniProtKB-SubCell"/>
</dbReference>
<organism evidence="7">
    <name type="scientific">Oikopleura dioica</name>
    <name type="common">Tunicate</name>
    <dbReference type="NCBI Taxonomy" id="34765"/>
    <lineage>
        <taxon>Eukaryota</taxon>
        <taxon>Metazoa</taxon>
        <taxon>Chordata</taxon>
        <taxon>Tunicata</taxon>
        <taxon>Appendicularia</taxon>
        <taxon>Copelata</taxon>
        <taxon>Oikopleuridae</taxon>
        <taxon>Oikopleura</taxon>
    </lineage>
</organism>
<keyword evidence="3" id="KW-1003">Cell membrane</keyword>
<keyword evidence="5" id="KW-0472">Membrane</keyword>
<comment type="similarity">
    <text evidence="6">Belongs to the Hyccin family.</text>
</comment>
<evidence type="ECO:0000256" key="1">
    <source>
        <dbReference type="ARBA" id="ARBA00004236"/>
    </source>
</evidence>
<gene>
    <name evidence="7" type="ORF">GSOID_T00032192001</name>
</gene>
<evidence type="ECO:0000256" key="6">
    <source>
        <dbReference type="ARBA" id="ARBA00034482"/>
    </source>
</evidence>
<dbReference type="AlphaFoldDB" id="E4YB99"/>
<keyword evidence="4" id="KW-0963">Cytoplasm</keyword>
<evidence type="ECO:0000256" key="4">
    <source>
        <dbReference type="ARBA" id="ARBA00022490"/>
    </source>
</evidence>
<name>E4YB99_OIKDI</name>
<protein>
    <submittedName>
        <fullName evidence="7">Uncharacterized protein</fullName>
    </submittedName>
</protein>
<evidence type="ECO:0000313" key="7">
    <source>
        <dbReference type="EMBL" id="CBY32836.1"/>
    </source>
</evidence>
<evidence type="ECO:0000256" key="2">
    <source>
        <dbReference type="ARBA" id="ARBA00004514"/>
    </source>
</evidence>
<accession>E4YB99</accession>